<evidence type="ECO:0000256" key="2">
    <source>
        <dbReference type="SAM" id="Phobius"/>
    </source>
</evidence>
<keyword evidence="2" id="KW-0812">Transmembrane</keyword>
<gene>
    <name evidence="4" type="ORF">CCHLO57077_00012124</name>
</gene>
<keyword evidence="3" id="KW-0732">Signal</keyword>
<feature type="transmembrane region" description="Helical" evidence="2">
    <location>
        <begin position="229"/>
        <end position="250"/>
    </location>
</feature>
<keyword evidence="2" id="KW-0472">Membrane</keyword>
<evidence type="ECO:0000256" key="1">
    <source>
        <dbReference type="SAM" id="MobiDB-lite"/>
    </source>
</evidence>
<dbReference type="AlphaFoldDB" id="A0AA35MCW3"/>
<dbReference type="EMBL" id="CABFNP030001260">
    <property type="protein sequence ID" value="CAI6094663.1"/>
    <property type="molecule type" value="Genomic_DNA"/>
</dbReference>
<feature type="region of interest" description="Disordered" evidence="1">
    <location>
        <begin position="177"/>
        <end position="223"/>
    </location>
</feature>
<evidence type="ECO:0000256" key="3">
    <source>
        <dbReference type="SAM" id="SignalP"/>
    </source>
</evidence>
<feature type="compositionally biased region" description="Polar residues" evidence="1">
    <location>
        <begin position="283"/>
        <end position="296"/>
    </location>
</feature>
<keyword evidence="2" id="KW-1133">Transmembrane helix</keyword>
<comment type="caution">
    <text evidence="4">The sequence shown here is derived from an EMBL/GenBank/DDBJ whole genome shotgun (WGS) entry which is preliminary data.</text>
</comment>
<keyword evidence="5" id="KW-1185">Reference proteome</keyword>
<feature type="compositionally biased region" description="Basic and acidic residues" evidence="1">
    <location>
        <begin position="266"/>
        <end position="282"/>
    </location>
</feature>
<feature type="compositionally biased region" description="Low complexity" evidence="1">
    <location>
        <begin position="181"/>
        <end position="195"/>
    </location>
</feature>
<reference evidence="4" key="1">
    <citation type="submission" date="2023-01" db="EMBL/GenBank/DDBJ databases">
        <authorList>
            <person name="Piombo E."/>
        </authorList>
    </citation>
    <scope>NUCLEOTIDE SEQUENCE</scope>
</reference>
<feature type="chain" id="PRO_5041268644" evidence="3">
    <location>
        <begin position="23"/>
        <end position="350"/>
    </location>
</feature>
<proteinExistence type="predicted"/>
<feature type="region of interest" description="Disordered" evidence="1">
    <location>
        <begin position="255"/>
        <end position="315"/>
    </location>
</feature>
<sequence length="350" mass="37835">MASTTAFTAVPSLTTLLPFTYTAVMSCVKEIYLVDAPEETCFQGTKPTPCSFFHLGAPTYTAKCFPKEWSPEEGAFMSPAGCPRKHTVACASTGAKETIATCCPDDGSQGTYDCIRDLEYDFMATDRCTRKIAKPVEFIYTTTILGEAKTKTVTTSGADQVIYAYGAEVRWQSSDYPTVISSTSPENTESSSTPSSPGPGGKQTSDPQQSAGSEDSHPVTSGLSAPAKAGIGAGVGVAGLCLLVGIVLLWRRSLQQSKKNSPQEVEVSRPDDSTDEAMKQKEIVQTATTDCSSSRSVTRESPPWTPHEVDAPERVHEAEGYVSMRFQEADSRHILELESPAEDCKHYRYR</sequence>
<protein>
    <submittedName>
        <fullName evidence="4">Uncharacterized protein</fullName>
    </submittedName>
</protein>
<evidence type="ECO:0000313" key="4">
    <source>
        <dbReference type="EMBL" id="CAI6094663.1"/>
    </source>
</evidence>
<organism evidence="4 5">
    <name type="scientific">Clonostachys chloroleuca</name>
    <dbReference type="NCBI Taxonomy" id="1926264"/>
    <lineage>
        <taxon>Eukaryota</taxon>
        <taxon>Fungi</taxon>
        <taxon>Dikarya</taxon>
        <taxon>Ascomycota</taxon>
        <taxon>Pezizomycotina</taxon>
        <taxon>Sordariomycetes</taxon>
        <taxon>Hypocreomycetidae</taxon>
        <taxon>Hypocreales</taxon>
        <taxon>Bionectriaceae</taxon>
        <taxon>Clonostachys</taxon>
    </lineage>
</organism>
<evidence type="ECO:0000313" key="5">
    <source>
        <dbReference type="Proteomes" id="UP001160390"/>
    </source>
</evidence>
<dbReference type="Proteomes" id="UP001160390">
    <property type="component" value="Unassembled WGS sequence"/>
</dbReference>
<feature type="signal peptide" evidence="3">
    <location>
        <begin position="1"/>
        <end position="22"/>
    </location>
</feature>
<feature type="compositionally biased region" description="Polar residues" evidence="1">
    <location>
        <begin position="202"/>
        <end position="223"/>
    </location>
</feature>
<accession>A0AA35MCW3</accession>
<name>A0AA35MCW3_9HYPO</name>